<proteinExistence type="predicted"/>
<evidence type="ECO:0000313" key="2">
    <source>
        <dbReference type="EMBL" id="TFJ81659.1"/>
    </source>
</evidence>
<sequence>MVKLNRMVLTQGFGFILLPVLAVALTKIYGASPEETEKQLERMAVEEQHRSRSAGKGGDSDVQVMHDFIRKQAVNQQADYSAILQSGRGKVKRQRDIEPSA</sequence>
<gene>
    <name evidence="2" type="ORF">NSK_006910</name>
</gene>
<dbReference type="OrthoDB" id="10277620at2759"/>
<dbReference type="AlphaFoldDB" id="A0A4D9CYR0"/>
<organism evidence="2 3">
    <name type="scientific">Nannochloropsis salina CCMP1776</name>
    <dbReference type="NCBI Taxonomy" id="1027361"/>
    <lineage>
        <taxon>Eukaryota</taxon>
        <taxon>Sar</taxon>
        <taxon>Stramenopiles</taxon>
        <taxon>Ochrophyta</taxon>
        <taxon>Eustigmatophyceae</taxon>
        <taxon>Eustigmatales</taxon>
        <taxon>Monodopsidaceae</taxon>
        <taxon>Microchloropsis</taxon>
        <taxon>Microchloropsis salina</taxon>
    </lineage>
</organism>
<comment type="caution">
    <text evidence="2">The sequence shown here is derived from an EMBL/GenBank/DDBJ whole genome shotgun (WGS) entry which is preliminary data.</text>
</comment>
<protein>
    <submittedName>
        <fullName evidence="2">Uncharacterized protein</fullName>
    </submittedName>
</protein>
<evidence type="ECO:0000313" key="3">
    <source>
        <dbReference type="Proteomes" id="UP000355283"/>
    </source>
</evidence>
<keyword evidence="3" id="KW-1185">Reference proteome</keyword>
<feature type="region of interest" description="Disordered" evidence="1">
    <location>
        <begin position="39"/>
        <end position="61"/>
    </location>
</feature>
<evidence type="ECO:0000256" key="1">
    <source>
        <dbReference type="SAM" id="MobiDB-lite"/>
    </source>
</evidence>
<dbReference type="Proteomes" id="UP000355283">
    <property type="component" value="Unassembled WGS sequence"/>
</dbReference>
<accession>A0A4D9CYR0</accession>
<dbReference type="EMBL" id="SDOX01000122">
    <property type="protein sequence ID" value="TFJ81659.1"/>
    <property type="molecule type" value="Genomic_DNA"/>
</dbReference>
<name>A0A4D9CYR0_9STRA</name>
<feature type="compositionally biased region" description="Basic and acidic residues" evidence="1">
    <location>
        <begin position="39"/>
        <end position="50"/>
    </location>
</feature>
<reference evidence="2 3" key="1">
    <citation type="submission" date="2019-01" db="EMBL/GenBank/DDBJ databases">
        <title>Nuclear Genome Assembly of the Microalgal Biofuel strain Nannochloropsis salina CCMP1776.</title>
        <authorList>
            <person name="Hovde B."/>
        </authorList>
    </citation>
    <scope>NUCLEOTIDE SEQUENCE [LARGE SCALE GENOMIC DNA]</scope>
    <source>
        <strain evidence="2 3">CCMP1776</strain>
    </source>
</reference>